<organism evidence="3 4">
    <name type="scientific">Fusarium coffeatum</name>
    <dbReference type="NCBI Taxonomy" id="231269"/>
    <lineage>
        <taxon>Eukaryota</taxon>
        <taxon>Fungi</taxon>
        <taxon>Dikarya</taxon>
        <taxon>Ascomycota</taxon>
        <taxon>Pezizomycotina</taxon>
        <taxon>Sordariomycetes</taxon>
        <taxon>Hypocreomycetidae</taxon>
        <taxon>Hypocreales</taxon>
        <taxon>Nectriaceae</taxon>
        <taxon>Fusarium</taxon>
        <taxon>Fusarium incarnatum-equiseti species complex</taxon>
    </lineage>
</organism>
<name>A0A366R0T6_9HYPO</name>
<dbReference type="PANTHER" id="PTHR34706">
    <property type="entry name" value="SLR1338 PROTEIN"/>
    <property type="match status" value="1"/>
</dbReference>
<dbReference type="SUPFAM" id="SSF56112">
    <property type="entry name" value="Protein kinase-like (PK-like)"/>
    <property type="match status" value="1"/>
</dbReference>
<evidence type="ECO:0000313" key="3">
    <source>
        <dbReference type="EMBL" id="RBR10783.1"/>
    </source>
</evidence>
<keyword evidence="4" id="KW-1185">Reference proteome</keyword>
<dbReference type="Pfam" id="PF00069">
    <property type="entry name" value="Pkinase"/>
    <property type="match status" value="1"/>
</dbReference>
<dbReference type="EMBL" id="QKXC01000228">
    <property type="protein sequence ID" value="RBR10783.1"/>
    <property type="molecule type" value="Genomic_DNA"/>
</dbReference>
<dbReference type="GO" id="GO:0005524">
    <property type="term" value="F:ATP binding"/>
    <property type="evidence" value="ECO:0007669"/>
    <property type="project" value="InterPro"/>
</dbReference>
<dbReference type="PROSITE" id="PS50011">
    <property type="entry name" value="PROTEIN_KINASE_DOM"/>
    <property type="match status" value="1"/>
</dbReference>
<dbReference type="OrthoDB" id="9992527at2759"/>
<protein>
    <recommendedName>
        <fullName evidence="2">Protein kinase domain-containing protein</fullName>
    </recommendedName>
</protein>
<dbReference type="GO" id="GO:0004672">
    <property type="term" value="F:protein kinase activity"/>
    <property type="evidence" value="ECO:0007669"/>
    <property type="project" value="InterPro"/>
</dbReference>
<gene>
    <name evidence="3" type="ORF">FIESC28_09314</name>
</gene>
<evidence type="ECO:0000259" key="2">
    <source>
        <dbReference type="PROSITE" id="PS50011"/>
    </source>
</evidence>
<accession>A0A366R0T6</accession>
<feature type="compositionally biased region" description="Pro residues" evidence="1">
    <location>
        <begin position="545"/>
        <end position="554"/>
    </location>
</feature>
<dbReference type="InterPro" id="IPR011009">
    <property type="entry name" value="Kinase-like_dom_sf"/>
</dbReference>
<dbReference type="Proteomes" id="UP000253153">
    <property type="component" value="Unassembled WGS sequence"/>
</dbReference>
<evidence type="ECO:0000256" key="1">
    <source>
        <dbReference type="SAM" id="MobiDB-lite"/>
    </source>
</evidence>
<dbReference type="AlphaFoldDB" id="A0A366R0T6"/>
<proteinExistence type="predicted"/>
<feature type="region of interest" description="Disordered" evidence="1">
    <location>
        <begin position="472"/>
        <end position="493"/>
    </location>
</feature>
<dbReference type="GeneID" id="41998747"/>
<sequence>MYDPYTPIITSQPLEDFRQHVRENLVKGVNGEGDEVDFVPPSALTNYWSRDRVDTILGCEQSNSEMIVSSFSHVFSILVYIGQPQEITWFCKHRGYLDDVKLPFYNSSFPRACRWTDSFLATQWMFIPLILTGDKIFNRVLPPQTILPVNYVKPLTKHFDGQDTATLWEVKVHPEANKVTSEAQKGQPVVFKIFEGSDAEKLFNDETNVHLKLRARHNHYITKHFGSFSFEGKHKCIIVLEYAAGGSLQDFLQKTDPPVTREDIILLWSRLIKLLDGLHVLHGLHKPDGPSNWFLAGIHQDIQPANILVFPQGGSDSRFDVKFKLTDFGLTEFGRVSCVAPESFANYSVQLAVQTNVSPVADIWAIGAVFSDALIWSICDEGGREKYRLRRQAEIASQPHFKERGIDACFHNTEGRLKAVDNFHRFALDNRRIRDNVSEYMSSLILDFMLVDQTERLTAMQIKTRADKWLKGIQDGPTDRGDCPPPSHGLTREQTNDISVLPQSPSHHGDELQHVTRRRTVPAGRSDFFAKDSLYTDPDAAFDEPPTPPFPQTQPPSQVAEQPIRSTGIVTIESVYALMETPSRRRSVLSPLSPRPDKSTVIMDLPGMEDARRKIKAYNGRDQVMVIDDYSSMQPHMEQVKKGARVVSYVAKTADDNGMEVYAASEAARKPRICTTSTQIEKEIGKMKTVEGKCDMGACLNHILDKVLIDGKKVKPTSIYIYTDGAWEPRTNVEQAIYRAIDHLIETGQPTSTLMLQFVQFGRDENGTRHLRSLDDDCTKQVGSKTYDIVDTRHCHDPVPKIVLGSISASNDWE</sequence>
<evidence type="ECO:0000313" key="4">
    <source>
        <dbReference type="Proteomes" id="UP000253153"/>
    </source>
</evidence>
<feature type="domain" description="Protein kinase" evidence="2">
    <location>
        <begin position="126"/>
        <end position="470"/>
    </location>
</feature>
<dbReference type="RefSeq" id="XP_031012485.1">
    <property type="nucleotide sequence ID" value="XM_031163451.1"/>
</dbReference>
<reference evidence="3 4" key="1">
    <citation type="submission" date="2018-06" db="EMBL/GenBank/DDBJ databases">
        <title>Fusarium incarnatum-equiseti species complex species 28.</title>
        <authorList>
            <person name="Gardiner D.M."/>
        </authorList>
    </citation>
    <scope>NUCLEOTIDE SEQUENCE [LARGE SCALE GENOMIC DNA]</scope>
    <source>
        <strain evidence="3 4">FIESC_28</strain>
    </source>
</reference>
<dbReference type="PANTHER" id="PTHR34706:SF1">
    <property type="entry name" value="VWFA DOMAIN-CONTAINING PROTEIN"/>
    <property type="match status" value="1"/>
</dbReference>
<dbReference type="SMART" id="SM00220">
    <property type="entry name" value="S_TKc"/>
    <property type="match status" value="1"/>
</dbReference>
<feature type="region of interest" description="Disordered" evidence="1">
    <location>
        <begin position="536"/>
        <end position="562"/>
    </location>
</feature>
<dbReference type="InterPro" id="IPR000719">
    <property type="entry name" value="Prot_kinase_dom"/>
</dbReference>
<comment type="caution">
    <text evidence="3">The sequence shown here is derived from an EMBL/GenBank/DDBJ whole genome shotgun (WGS) entry which is preliminary data.</text>
</comment>
<dbReference type="Gene3D" id="1.10.510.10">
    <property type="entry name" value="Transferase(Phosphotransferase) domain 1"/>
    <property type="match status" value="1"/>
</dbReference>